<reference evidence="2 3" key="1">
    <citation type="submission" date="2023-01" db="EMBL/GenBank/DDBJ databases">
        <title>Analysis of 21 Apiospora genomes using comparative genomics revels a genus with tremendous synthesis potential of carbohydrate active enzymes and secondary metabolites.</title>
        <authorList>
            <person name="Sorensen T."/>
        </authorList>
    </citation>
    <scope>NUCLEOTIDE SEQUENCE [LARGE SCALE GENOMIC DNA]</scope>
    <source>
        <strain evidence="2 3">CBS 83171</strain>
    </source>
</reference>
<dbReference type="Proteomes" id="UP001446871">
    <property type="component" value="Unassembled WGS sequence"/>
</dbReference>
<feature type="compositionally biased region" description="Low complexity" evidence="1">
    <location>
        <begin position="76"/>
        <end position="89"/>
    </location>
</feature>
<evidence type="ECO:0000313" key="3">
    <source>
        <dbReference type="Proteomes" id="UP001446871"/>
    </source>
</evidence>
<name>A0ABR1W3U7_9PEZI</name>
<accession>A0ABR1W3U7</accession>
<keyword evidence="3" id="KW-1185">Reference proteome</keyword>
<comment type="caution">
    <text evidence="2">The sequence shown here is derived from an EMBL/GenBank/DDBJ whole genome shotgun (WGS) entry which is preliminary data.</text>
</comment>
<feature type="compositionally biased region" description="Basic residues" evidence="1">
    <location>
        <begin position="332"/>
        <end position="342"/>
    </location>
</feature>
<sequence>MDPNQDWLGLNNHPFMAMGQDGVTNGCQCGTCRAVREQAIQASKAPPKPKGPVDDTGLNNLRLCNTHPMIRHIQHQQKNGQQPRQPQQQHVNAPPPTPSPHDVSAQLVYVWPCGVTNLTFCIVDHTPNPFTAKGFPGPLFYMATLANTSKISDLIARLAPAGSNKILMARSYKGGECFDAASATCLTSLQRHAMQLEVWAKDEVDDENDGGKRVTSVSTDKTNQSNQSKKSKGKNKNHPSPARSSPSPEMLDQDEEEQEADAQMVQAAELMKRSTSSECSCDFPDTETVVHRPLDFSPHILPYFQMMGCGDDANDNHGEGPSGYGRPTIHNPKTRVGGKARKASCSSDEASHEPEYDVTDMFLP</sequence>
<gene>
    <name evidence="2" type="ORF">PG996_003320</name>
</gene>
<protein>
    <submittedName>
        <fullName evidence="2">Uncharacterized protein</fullName>
    </submittedName>
</protein>
<feature type="region of interest" description="Disordered" evidence="1">
    <location>
        <begin position="312"/>
        <end position="364"/>
    </location>
</feature>
<evidence type="ECO:0000313" key="2">
    <source>
        <dbReference type="EMBL" id="KAK8077150.1"/>
    </source>
</evidence>
<evidence type="ECO:0000256" key="1">
    <source>
        <dbReference type="SAM" id="MobiDB-lite"/>
    </source>
</evidence>
<dbReference type="EMBL" id="JAQQWM010000002">
    <property type="protein sequence ID" value="KAK8077150.1"/>
    <property type="molecule type" value="Genomic_DNA"/>
</dbReference>
<feature type="region of interest" description="Disordered" evidence="1">
    <location>
        <begin position="74"/>
        <end position="101"/>
    </location>
</feature>
<organism evidence="2 3">
    <name type="scientific">Apiospora saccharicola</name>
    <dbReference type="NCBI Taxonomy" id="335842"/>
    <lineage>
        <taxon>Eukaryota</taxon>
        <taxon>Fungi</taxon>
        <taxon>Dikarya</taxon>
        <taxon>Ascomycota</taxon>
        <taxon>Pezizomycotina</taxon>
        <taxon>Sordariomycetes</taxon>
        <taxon>Xylariomycetidae</taxon>
        <taxon>Amphisphaeriales</taxon>
        <taxon>Apiosporaceae</taxon>
        <taxon>Apiospora</taxon>
    </lineage>
</organism>
<feature type="region of interest" description="Disordered" evidence="1">
    <location>
        <begin position="203"/>
        <end position="264"/>
    </location>
</feature>
<feature type="compositionally biased region" description="Acidic residues" evidence="1">
    <location>
        <begin position="251"/>
        <end position="260"/>
    </location>
</feature>
<proteinExistence type="predicted"/>
<feature type="region of interest" description="Disordered" evidence="1">
    <location>
        <begin position="40"/>
        <end position="60"/>
    </location>
</feature>